<dbReference type="InterPro" id="IPR041635">
    <property type="entry name" value="Type_ISP_LLaBIII_C"/>
</dbReference>
<dbReference type="InterPro" id="IPR011335">
    <property type="entry name" value="Restrct_endonuc-II-like"/>
</dbReference>
<dbReference type="SUPFAM" id="SSF52540">
    <property type="entry name" value="P-loop containing nucleoside triphosphate hydrolases"/>
    <property type="match status" value="1"/>
</dbReference>
<evidence type="ECO:0000313" key="3">
    <source>
        <dbReference type="Proteomes" id="UP000830343"/>
    </source>
</evidence>
<reference evidence="2" key="2">
    <citation type="submission" date="2022-04" db="EMBL/GenBank/DDBJ databases">
        <title>Antimicrobial genetic elements in methicillin-resistant Macrococcus armenti.</title>
        <authorList>
            <person name="Keller J.E."/>
            <person name="Schwendener S."/>
            <person name="Pantucek R."/>
            <person name="Perreten V."/>
        </authorList>
    </citation>
    <scope>NUCLEOTIDE SEQUENCE</scope>
    <source>
        <strain evidence="2">CCM 2609</strain>
    </source>
</reference>
<dbReference type="InterPro" id="IPR050742">
    <property type="entry name" value="Helicase_Restrict-Modif_Enz"/>
</dbReference>
<dbReference type="InterPro" id="IPR014001">
    <property type="entry name" value="Helicase_ATP-bd"/>
</dbReference>
<dbReference type="Pfam" id="PF00271">
    <property type="entry name" value="Helicase_C"/>
    <property type="match status" value="1"/>
</dbReference>
<dbReference type="InterPro" id="IPR001650">
    <property type="entry name" value="Helicase_C-like"/>
</dbReference>
<gene>
    <name evidence="2" type="ORF">MRZ06_05765</name>
</gene>
<reference evidence="2" key="1">
    <citation type="submission" date="2022-03" db="EMBL/GenBank/DDBJ databases">
        <authorList>
            <person name="Vrbovska V."/>
            <person name="Kovarovic V."/>
            <person name="Botka T."/>
            <person name="Pantucek R."/>
        </authorList>
    </citation>
    <scope>NUCLEOTIDE SEQUENCE</scope>
    <source>
        <strain evidence="2">CCM 2609</strain>
    </source>
</reference>
<dbReference type="InterPro" id="IPR006935">
    <property type="entry name" value="Helicase/UvrB_N"/>
</dbReference>
<dbReference type="CDD" id="cd22333">
    <property type="entry name" value="LlaBIII_nuclease-like"/>
    <property type="match status" value="1"/>
</dbReference>
<dbReference type="Proteomes" id="UP000830343">
    <property type="component" value="Chromosome"/>
</dbReference>
<name>A0ABY3ZRQ0_9STAP</name>
<dbReference type="SMART" id="SM00487">
    <property type="entry name" value="DEXDc"/>
    <property type="match status" value="1"/>
</dbReference>
<evidence type="ECO:0000259" key="1">
    <source>
        <dbReference type="PROSITE" id="PS51192"/>
    </source>
</evidence>
<evidence type="ECO:0000313" key="2">
    <source>
        <dbReference type="EMBL" id="UOB19563.1"/>
    </source>
</evidence>
<dbReference type="RefSeq" id="WP_243364979.1">
    <property type="nucleotide sequence ID" value="NZ_CP094348.1"/>
</dbReference>
<dbReference type="SUPFAM" id="SSF53335">
    <property type="entry name" value="S-adenosyl-L-methionine-dependent methyltransferases"/>
    <property type="match status" value="1"/>
</dbReference>
<dbReference type="PRINTS" id="PR00507">
    <property type="entry name" value="N12N6MTFRASE"/>
</dbReference>
<dbReference type="CDD" id="cd18785">
    <property type="entry name" value="SF2_C"/>
    <property type="match status" value="1"/>
</dbReference>
<dbReference type="GO" id="GO:0004386">
    <property type="term" value="F:helicase activity"/>
    <property type="evidence" value="ECO:0007669"/>
    <property type="project" value="UniProtKB-KW"/>
</dbReference>
<dbReference type="Gene3D" id="3.40.50.150">
    <property type="entry name" value="Vaccinia Virus protein VP39"/>
    <property type="match status" value="1"/>
</dbReference>
<protein>
    <submittedName>
        <fullName evidence="2">DEAD/DEAH box helicase family protein</fullName>
    </submittedName>
</protein>
<keyword evidence="2" id="KW-0378">Hydrolase</keyword>
<keyword evidence="2" id="KW-0547">Nucleotide-binding</keyword>
<keyword evidence="2" id="KW-0067">ATP-binding</keyword>
<organism evidence="2 3">
    <name type="scientific">Macrococcus armenti</name>
    <dbReference type="NCBI Taxonomy" id="2875764"/>
    <lineage>
        <taxon>Bacteria</taxon>
        <taxon>Bacillati</taxon>
        <taxon>Bacillota</taxon>
        <taxon>Bacilli</taxon>
        <taxon>Bacillales</taxon>
        <taxon>Staphylococcaceae</taxon>
        <taxon>Macrococcus</taxon>
    </lineage>
</organism>
<dbReference type="PANTHER" id="PTHR47396:SF1">
    <property type="entry name" value="ATP-DEPENDENT HELICASE IRC3-RELATED"/>
    <property type="match status" value="1"/>
</dbReference>
<dbReference type="PANTHER" id="PTHR47396">
    <property type="entry name" value="TYPE I RESTRICTION ENZYME ECOKI R PROTEIN"/>
    <property type="match status" value="1"/>
</dbReference>
<accession>A0ABY3ZRQ0</accession>
<keyword evidence="3" id="KW-1185">Reference proteome</keyword>
<keyword evidence="2" id="KW-0347">Helicase</keyword>
<dbReference type="Pfam" id="PF04851">
    <property type="entry name" value="ResIII"/>
    <property type="match status" value="1"/>
</dbReference>
<dbReference type="Gene3D" id="3.40.50.300">
    <property type="entry name" value="P-loop containing nucleotide triphosphate hydrolases"/>
    <property type="match status" value="2"/>
</dbReference>
<dbReference type="SUPFAM" id="SSF52980">
    <property type="entry name" value="Restriction endonuclease-like"/>
    <property type="match status" value="1"/>
</dbReference>
<dbReference type="InterPro" id="IPR053980">
    <property type="entry name" value="ISP_coupler"/>
</dbReference>
<dbReference type="InterPro" id="IPR027417">
    <property type="entry name" value="P-loop_NTPase"/>
</dbReference>
<dbReference type="InterPro" id="IPR029063">
    <property type="entry name" value="SAM-dependent_MTases_sf"/>
</dbReference>
<dbReference type="PROSITE" id="PS51192">
    <property type="entry name" value="HELICASE_ATP_BIND_1"/>
    <property type="match status" value="1"/>
</dbReference>
<dbReference type="EMBL" id="CP094348">
    <property type="protein sequence ID" value="UOB19563.1"/>
    <property type="molecule type" value="Genomic_DNA"/>
</dbReference>
<feature type="domain" description="Helicase ATP-binding" evidence="1">
    <location>
        <begin position="187"/>
        <end position="392"/>
    </location>
</feature>
<dbReference type="SMART" id="SM00490">
    <property type="entry name" value="HELICc"/>
    <property type="match status" value="1"/>
</dbReference>
<dbReference type="Pfam" id="PF13156">
    <property type="entry name" value="Mrr_cat_2"/>
    <property type="match status" value="1"/>
</dbReference>
<proteinExistence type="predicted"/>
<sequence length="1580" mass="180709">MEKQENYNASSFDDLIRQINKTAQDVQRERGTLFERLVLAYLKKEPTYKNLYKNVWLLKDVPSEFNISKKDLGVDLVAEQKNGDLVAIQAKFNKGKIGKSEINSFVAELGSTYYTRGLIISTVDEWNSNARATIDKNEKGIEIIGLSDLRNSQINWADFSFERPEKTTVKQPKAIRPYQLDALESAITYFKTKDRGQLIMAPGTGKTFTSLKIAEALSKHSDKQFKVLYLVPSIQLLTQTLRGWNNDTEYTMTSMAVTSDRDASRGDDGTEDIKATDIGYPATTSKDQLLKNWNDVQEKESNTELFVVFSTYQSIEVIGKAQKEGFPEFDLIISDEAHRTTGAHEMNKDASVFTKVHDNENVKGKLRMYQTATPKIYGEKAQKSAKEKSYLISSMDDESKYGEVIYRMGFGQAVSRGILTDYKVMVLAVDETAIQKDMQRTLADPENGLNIDDVGRIIGIWNGMMRRNGYKNPVKNSPYDGAPLERAIAFTRTIEDSKKVSHQFEEVVNEYIGADIEEQSKKLSMRHADGTMNALQKGEVLDWLADPNKPSDEARIVSNVRFLTEGIDVPTLDAVIFLAPKKSQVDIVQAVGRIMRKSVNKDYGYIILPIVIPAGEKPETILDNNKHYEAVWQIINALRSVDERFEAMVDKINISKPKQLKVIGIGSAPNKENDLEDNVTDTNAPNPKEFEQTQLEFQWDKYEQAIFGKIVEKVGNRKYLENWSADVAKIAQRQISWIKTKLEDKNDPISIEFKKFVSSLQHNINESIDENQAAEMLSQHLITKPIFEALFNEYSFVNNNPVSSAMENIVRELEKAGFAKEQENLAPLYESVKMRAEGVEKAEDKQKIIVTLYDKFFSTAFKSTTERLGIVFTPIEVVDFIVKSVDDVLKKHFGKSLASEGVHILDPFTGTGTFVVRTLEYLKEQMKAGEISLGEITRKFTQELHANEIVLLSYYIAAINIEATFDEINGDEQGYIPFEGIVLTDTFESTENSKKFNNNYFESNEFRLNKQLDIPITVIMGNPPYSSGQNSANENNANLSYPKLERSISNTYVKYSNTTNKNSLYDSYLQAFRWATDRVNEKGIVAFVSNGQFIDSRSAEGVRKSFYKEFNYLYIFNLRGDARTQGEQRRRESGNVFGSGSRTPIAISILIKDNSDIHEIYYKDIGDYLSRNEKLDILKEYKSLLNISCEKLTPDKNSDWINQRDESFGDFIDIFNSEDESIFFDKTTGITTARDMWITGFSKENIIKNTKKMIANYNNEVKKHGGKSITEVKNAVEKADNYVKWDDNLYQSVSQNKIIETNESLLTTYLYRPFTKKYIWYDKQIIQRARKFSSIFQTTNTIMYMTGIGSRHFSVILSDLMVDKGVMSSGQGYYQHQGNRDLINDDFNNINKEIAKRYNLSSSDLFYFIYALLHSRDYLVQYRNNLVKSSPGIPNVIYIDKYVEIGKKLSELHINYENQPIWEGVEVKISSNNPSYEVNKMKHPKKGVLETIIYNEHIIIKNIPEKAYDYVVNGRPAIEWIIDQYRVKTDKKSGITDNPNEYSDDSKYILNLLLSVITVSMRTLELIDELPNFEIDRYNK</sequence>
<dbReference type="Pfam" id="PF18135">
    <property type="entry name" value="Type_ISP_C"/>
    <property type="match status" value="1"/>
</dbReference>
<dbReference type="Pfam" id="PF22240">
    <property type="entry name" value="ISP_coupler"/>
    <property type="match status" value="1"/>
</dbReference>
<dbReference type="CDD" id="cd17926">
    <property type="entry name" value="DEXHc_RE"/>
    <property type="match status" value="1"/>
</dbReference>
<dbReference type="InterPro" id="IPR039442">
    <property type="entry name" value="Mrr-like_dom"/>
</dbReference>